<evidence type="ECO:0008006" key="4">
    <source>
        <dbReference type="Google" id="ProtNLM"/>
    </source>
</evidence>
<keyword evidence="3" id="KW-1185">Reference proteome</keyword>
<dbReference type="OrthoDB" id="1443931at2"/>
<feature type="signal peptide" evidence="1">
    <location>
        <begin position="1"/>
        <end position="24"/>
    </location>
</feature>
<name>A0A420DXM8_9FLAO</name>
<sequence length="175" mass="20098">MMRFVKLIYIVFCFFVLNCNNSSSNNQTQEVETTVDENQISQKDIENLKYVDIGLSNASKKAVSNWQKFQELSNHIDFLKQGDLSFVKSEITLVDVFFAELKTQIPKSINTNAIASRLTVLETKFYKANDLLLIDNISKKEKLKGIKELLIAVSNLNLQIDKKFELETNNVKRPN</sequence>
<gene>
    <name evidence="2" type="ORF">BXY80_1067</name>
</gene>
<comment type="caution">
    <text evidence="2">The sequence shown here is derived from an EMBL/GenBank/DDBJ whole genome shotgun (WGS) entry which is preliminary data.</text>
</comment>
<dbReference type="RefSeq" id="WP_120200149.1">
    <property type="nucleotide sequence ID" value="NZ_RAQJ01000001.1"/>
</dbReference>
<accession>A0A420DXM8</accession>
<organism evidence="2 3">
    <name type="scientific">Ichthyenterobacterium magnum</name>
    <dbReference type="NCBI Taxonomy" id="1230530"/>
    <lineage>
        <taxon>Bacteria</taxon>
        <taxon>Pseudomonadati</taxon>
        <taxon>Bacteroidota</taxon>
        <taxon>Flavobacteriia</taxon>
        <taxon>Flavobacteriales</taxon>
        <taxon>Flavobacteriaceae</taxon>
        <taxon>Ichthyenterobacterium</taxon>
    </lineage>
</organism>
<evidence type="ECO:0000313" key="2">
    <source>
        <dbReference type="EMBL" id="RKE98969.1"/>
    </source>
</evidence>
<proteinExistence type="predicted"/>
<evidence type="ECO:0000256" key="1">
    <source>
        <dbReference type="SAM" id="SignalP"/>
    </source>
</evidence>
<dbReference type="AlphaFoldDB" id="A0A420DXM8"/>
<dbReference type="EMBL" id="RAQJ01000001">
    <property type="protein sequence ID" value="RKE98969.1"/>
    <property type="molecule type" value="Genomic_DNA"/>
</dbReference>
<protein>
    <recommendedName>
        <fullName evidence="4">Lipoprotein</fullName>
    </recommendedName>
</protein>
<feature type="chain" id="PRO_5019509102" description="Lipoprotein" evidence="1">
    <location>
        <begin position="25"/>
        <end position="175"/>
    </location>
</feature>
<reference evidence="2 3" key="1">
    <citation type="submission" date="2018-09" db="EMBL/GenBank/DDBJ databases">
        <title>Genomic Encyclopedia of Archaeal and Bacterial Type Strains, Phase II (KMG-II): from individual species to whole genera.</title>
        <authorList>
            <person name="Goeker M."/>
        </authorList>
    </citation>
    <scope>NUCLEOTIDE SEQUENCE [LARGE SCALE GENOMIC DNA]</scope>
    <source>
        <strain evidence="2 3">DSM 26283</strain>
    </source>
</reference>
<evidence type="ECO:0000313" key="3">
    <source>
        <dbReference type="Proteomes" id="UP000284892"/>
    </source>
</evidence>
<keyword evidence="1" id="KW-0732">Signal</keyword>
<dbReference type="Proteomes" id="UP000284892">
    <property type="component" value="Unassembled WGS sequence"/>
</dbReference>